<evidence type="ECO:0000313" key="4">
    <source>
        <dbReference type="EMBL" id="QNO14333.1"/>
    </source>
</evidence>
<feature type="transmembrane region" description="Helical" evidence="2">
    <location>
        <begin position="116"/>
        <end position="133"/>
    </location>
</feature>
<name>A0A7G9W6M1_ALKCA</name>
<dbReference type="CDD" id="cd00093">
    <property type="entry name" value="HTH_XRE"/>
    <property type="match status" value="1"/>
</dbReference>
<dbReference type="InterPro" id="IPR010982">
    <property type="entry name" value="Lambda_DNA-bd_dom_sf"/>
</dbReference>
<dbReference type="EMBL" id="CP058559">
    <property type="protein sequence ID" value="QNO14333.1"/>
    <property type="molecule type" value="Genomic_DNA"/>
</dbReference>
<dbReference type="SMART" id="SM00530">
    <property type="entry name" value="HTH_XRE"/>
    <property type="match status" value="1"/>
</dbReference>
<keyword evidence="1" id="KW-0238">DNA-binding</keyword>
<dbReference type="PANTHER" id="PTHR46558">
    <property type="entry name" value="TRACRIPTIONAL REGULATORY PROTEIN-RELATED-RELATED"/>
    <property type="match status" value="1"/>
</dbReference>
<evidence type="ECO:0000313" key="5">
    <source>
        <dbReference type="Proteomes" id="UP000516160"/>
    </source>
</evidence>
<keyword evidence="2" id="KW-1133">Transmembrane helix</keyword>
<evidence type="ECO:0000259" key="3">
    <source>
        <dbReference type="PROSITE" id="PS50943"/>
    </source>
</evidence>
<feature type="transmembrane region" description="Helical" evidence="2">
    <location>
        <begin position="89"/>
        <end position="110"/>
    </location>
</feature>
<keyword evidence="2" id="KW-0812">Transmembrane</keyword>
<dbReference type="Gene3D" id="1.10.260.40">
    <property type="entry name" value="lambda repressor-like DNA-binding domains"/>
    <property type="match status" value="1"/>
</dbReference>
<evidence type="ECO:0000256" key="1">
    <source>
        <dbReference type="ARBA" id="ARBA00023125"/>
    </source>
</evidence>
<protein>
    <submittedName>
        <fullName evidence="4">Helix-turn-helix transcriptional regulator</fullName>
    </submittedName>
</protein>
<dbReference type="Pfam" id="PF01381">
    <property type="entry name" value="HTH_3"/>
    <property type="match status" value="1"/>
</dbReference>
<dbReference type="AlphaFoldDB" id="A0A7G9W6M1"/>
<proteinExistence type="predicted"/>
<dbReference type="Proteomes" id="UP000516160">
    <property type="component" value="Chromosome"/>
</dbReference>
<dbReference type="InterPro" id="IPR001387">
    <property type="entry name" value="Cro/C1-type_HTH"/>
</dbReference>
<dbReference type="SUPFAM" id="SSF47413">
    <property type="entry name" value="lambda repressor-like DNA-binding domains"/>
    <property type="match status" value="1"/>
</dbReference>
<feature type="domain" description="HTH cro/C1-type" evidence="3">
    <location>
        <begin position="10"/>
        <end position="64"/>
    </location>
</feature>
<dbReference type="PANTHER" id="PTHR46558:SF11">
    <property type="entry name" value="HTH-TYPE TRANSCRIPTIONAL REGULATOR XRE"/>
    <property type="match status" value="1"/>
</dbReference>
<accession>A0A7G9W6M1</accession>
<dbReference type="KEGG" id="acae:HYG86_05875"/>
<keyword evidence="2" id="KW-0472">Membrane</keyword>
<sequence>MENKSMGEVISEHRKENDMTQAVLAKRLGVTDKAVSKWERNISCPDISTIPKLAEVLGVSVEGLMQGRENSKNGFQQLERRDLKQIFSLFIKCVAISIGVGTFVLNLLGVISSNDAVKLLSLAVICLGLYCFFPEEKEG</sequence>
<organism evidence="4 5">
    <name type="scientific">Alkalicella caledoniensis</name>
    <dbReference type="NCBI Taxonomy" id="2731377"/>
    <lineage>
        <taxon>Bacteria</taxon>
        <taxon>Bacillati</taxon>
        <taxon>Bacillota</taxon>
        <taxon>Clostridia</taxon>
        <taxon>Eubacteriales</taxon>
        <taxon>Proteinivoracaceae</taxon>
        <taxon>Alkalicella</taxon>
    </lineage>
</organism>
<reference evidence="4 5" key="1">
    <citation type="submission" date="2020-07" db="EMBL/GenBank/DDBJ databases">
        <title>Alkalicella. sp. LB2 genome.</title>
        <authorList>
            <person name="Postec A."/>
            <person name="Quemeneur M."/>
        </authorList>
    </citation>
    <scope>NUCLEOTIDE SEQUENCE [LARGE SCALE GENOMIC DNA]</scope>
    <source>
        <strain evidence="4 5">LB2</strain>
    </source>
</reference>
<dbReference type="GO" id="GO:0003677">
    <property type="term" value="F:DNA binding"/>
    <property type="evidence" value="ECO:0007669"/>
    <property type="project" value="UniProtKB-KW"/>
</dbReference>
<dbReference type="PROSITE" id="PS50943">
    <property type="entry name" value="HTH_CROC1"/>
    <property type="match status" value="1"/>
</dbReference>
<evidence type="ECO:0000256" key="2">
    <source>
        <dbReference type="SAM" id="Phobius"/>
    </source>
</evidence>
<gene>
    <name evidence="4" type="ORF">HYG86_05875</name>
</gene>
<keyword evidence="5" id="KW-1185">Reference proteome</keyword>
<dbReference type="RefSeq" id="WP_213167989.1">
    <property type="nucleotide sequence ID" value="NZ_CP058559.1"/>
</dbReference>